<reference evidence="11 12" key="1">
    <citation type="submission" date="2019-09" db="EMBL/GenBank/DDBJ databases">
        <authorList>
            <person name="Park J.-S."/>
            <person name="Choi H.-J."/>
        </authorList>
    </citation>
    <scope>NUCLEOTIDE SEQUENCE [LARGE SCALE GENOMIC DNA]</scope>
    <source>
        <strain evidence="11 12">176SS1-4</strain>
    </source>
</reference>
<dbReference type="SUPFAM" id="SSF81343">
    <property type="entry name" value="Fumarate reductase respiratory complex transmembrane subunits"/>
    <property type="match status" value="1"/>
</dbReference>
<evidence type="ECO:0000313" key="12">
    <source>
        <dbReference type="Proteomes" id="UP000326554"/>
    </source>
</evidence>
<keyword evidence="5 10" id="KW-0812">Transmembrane</keyword>
<dbReference type="Proteomes" id="UP000326554">
    <property type="component" value="Unassembled WGS sequence"/>
</dbReference>
<gene>
    <name evidence="11" type="ORF">F3S47_18150</name>
</gene>
<evidence type="ECO:0000256" key="8">
    <source>
        <dbReference type="ARBA" id="ARBA00023004"/>
    </source>
</evidence>
<comment type="function">
    <text evidence="2">Membrane-anchoring subunit of succinate dehydrogenase (SDH).</text>
</comment>
<accession>A0A5J5GAU0</accession>
<evidence type="ECO:0000256" key="9">
    <source>
        <dbReference type="ARBA" id="ARBA00023136"/>
    </source>
</evidence>
<sequence length="123" mass="13325">MAYLTDRKRAEGLGSAKSGTAQHIRMMVTSVALLPLCVLFVFTFGSALGMGYEEAAVYYTRPFPALIAILTLSVGWIHFRHGAQVAIEDYTRGMTRKALILGTICLSYLALAASVLAIVRIAL</sequence>
<protein>
    <submittedName>
        <fullName evidence="11">Succinate dehydrogenase, hydrophobic membrane anchor protein</fullName>
    </submittedName>
</protein>
<feature type="transmembrane region" description="Helical" evidence="10">
    <location>
        <begin position="98"/>
        <end position="122"/>
    </location>
</feature>
<dbReference type="InterPro" id="IPR034804">
    <property type="entry name" value="SQR/QFR_C/D"/>
</dbReference>
<keyword evidence="4" id="KW-0349">Heme</keyword>
<keyword evidence="7 10" id="KW-1133">Transmembrane helix</keyword>
<evidence type="ECO:0000256" key="3">
    <source>
        <dbReference type="ARBA" id="ARBA00004370"/>
    </source>
</evidence>
<comment type="cofactor">
    <cofactor evidence="1">
        <name>heme</name>
        <dbReference type="ChEBI" id="CHEBI:30413"/>
    </cofactor>
</comment>
<proteinExistence type="predicted"/>
<keyword evidence="8" id="KW-0408">Iron</keyword>
<dbReference type="Gene3D" id="1.20.1300.10">
    <property type="entry name" value="Fumarate reductase/succinate dehydrogenase, transmembrane subunit"/>
    <property type="match status" value="1"/>
</dbReference>
<dbReference type="AlphaFoldDB" id="A0A5J5GAU0"/>
<keyword evidence="9 10" id="KW-0472">Membrane</keyword>
<feature type="transmembrane region" description="Helical" evidence="10">
    <location>
        <begin position="58"/>
        <end position="77"/>
    </location>
</feature>
<evidence type="ECO:0000256" key="10">
    <source>
        <dbReference type="SAM" id="Phobius"/>
    </source>
</evidence>
<evidence type="ECO:0000256" key="1">
    <source>
        <dbReference type="ARBA" id="ARBA00001971"/>
    </source>
</evidence>
<dbReference type="Pfam" id="PF01127">
    <property type="entry name" value="Sdh_cyt"/>
    <property type="match status" value="1"/>
</dbReference>
<keyword evidence="6" id="KW-0479">Metal-binding</keyword>
<evidence type="ECO:0000256" key="6">
    <source>
        <dbReference type="ARBA" id="ARBA00022723"/>
    </source>
</evidence>
<dbReference type="InterPro" id="IPR000701">
    <property type="entry name" value="SuccDH_FuR_B_TM-su"/>
</dbReference>
<comment type="subcellular location">
    <subcellularLocation>
        <location evidence="3">Membrane</location>
    </subcellularLocation>
</comment>
<comment type="caution">
    <text evidence="11">The sequence shown here is derived from an EMBL/GenBank/DDBJ whole genome shotgun (WGS) entry which is preliminary data.</text>
</comment>
<keyword evidence="12" id="KW-1185">Reference proteome</keyword>
<dbReference type="GO" id="GO:0046872">
    <property type="term" value="F:metal ion binding"/>
    <property type="evidence" value="ECO:0007669"/>
    <property type="project" value="UniProtKB-KW"/>
</dbReference>
<evidence type="ECO:0000313" key="11">
    <source>
        <dbReference type="EMBL" id="KAA9005227.1"/>
    </source>
</evidence>
<evidence type="ECO:0000256" key="4">
    <source>
        <dbReference type="ARBA" id="ARBA00022617"/>
    </source>
</evidence>
<dbReference type="RefSeq" id="WP_150446733.1">
    <property type="nucleotide sequence ID" value="NZ_VYQE01000007.1"/>
</dbReference>
<evidence type="ECO:0000256" key="7">
    <source>
        <dbReference type="ARBA" id="ARBA00022989"/>
    </source>
</evidence>
<dbReference type="EMBL" id="VYQE01000007">
    <property type="protein sequence ID" value="KAA9005227.1"/>
    <property type="molecule type" value="Genomic_DNA"/>
</dbReference>
<organism evidence="11 12">
    <name type="scientific">Histidinibacterium aquaticum</name>
    <dbReference type="NCBI Taxonomy" id="2613962"/>
    <lineage>
        <taxon>Bacteria</taxon>
        <taxon>Pseudomonadati</taxon>
        <taxon>Pseudomonadota</taxon>
        <taxon>Alphaproteobacteria</taxon>
        <taxon>Rhodobacterales</taxon>
        <taxon>Paracoccaceae</taxon>
        <taxon>Histidinibacterium</taxon>
    </lineage>
</organism>
<name>A0A5J5GAU0_9RHOB</name>
<dbReference type="CDD" id="cd03495">
    <property type="entry name" value="SQR_TypeC_SdhD_like"/>
    <property type="match status" value="1"/>
</dbReference>
<feature type="transmembrane region" description="Helical" evidence="10">
    <location>
        <begin position="31"/>
        <end position="52"/>
    </location>
</feature>
<dbReference type="GO" id="GO:0016020">
    <property type="term" value="C:membrane"/>
    <property type="evidence" value="ECO:0007669"/>
    <property type="project" value="UniProtKB-SubCell"/>
</dbReference>
<evidence type="ECO:0000256" key="2">
    <source>
        <dbReference type="ARBA" id="ARBA00004050"/>
    </source>
</evidence>
<evidence type="ECO:0000256" key="5">
    <source>
        <dbReference type="ARBA" id="ARBA00022692"/>
    </source>
</evidence>